<proteinExistence type="predicted"/>
<dbReference type="Proteomes" id="UP001163064">
    <property type="component" value="Unassembled WGS sequence"/>
</dbReference>
<comment type="caution">
    <text evidence="2">The sequence shown here is derived from an EMBL/GenBank/DDBJ whole genome shotgun (WGS) entry which is preliminary data.</text>
</comment>
<evidence type="ECO:0000313" key="3">
    <source>
        <dbReference type="Proteomes" id="UP001163064"/>
    </source>
</evidence>
<feature type="transmembrane region" description="Helical" evidence="1">
    <location>
        <begin position="44"/>
        <end position="61"/>
    </location>
</feature>
<protein>
    <recommendedName>
        <fullName evidence="4">Sporulation protein YjcZ</fullName>
    </recommendedName>
</protein>
<evidence type="ECO:0000313" key="2">
    <source>
        <dbReference type="EMBL" id="MCX3061758.1"/>
    </source>
</evidence>
<keyword evidence="1" id="KW-0812">Transmembrane</keyword>
<reference evidence="2" key="1">
    <citation type="submission" date="2022-10" db="EMBL/GenBank/DDBJ databases">
        <title>Streptomyces beihaiensis sp. nov., a chitin degrading actinobacterium, isolated from shrimp pond soil.</title>
        <authorList>
            <person name="Xie J."/>
            <person name="Shen N."/>
        </authorList>
    </citation>
    <scope>NUCLEOTIDE SEQUENCE</scope>
    <source>
        <strain evidence="2">GXMU-J5</strain>
    </source>
</reference>
<evidence type="ECO:0000256" key="1">
    <source>
        <dbReference type="SAM" id="Phobius"/>
    </source>
</evidence>
<gene>
    <name evidence="2" type="ORF">OFY01_18725</name>
</gene>
<evidence type="ECO:0008006" key="4">
    <source>
        <dbReference type="Google" id="ProtNLM"/>
    </source>
</evidence>
<keyword evidence="3" id="KW-1185">Reference proteome</keyword>
<sequence length="69" mass="7833">MTFLQVHTDVAARGYHHHFFHHSYHHSHHHYGSGSGGSGDIGPWFWLVVIFLVALCVWLAVRGRNGGRD</sequence>
<dbReference type="EMBL" id="JAPHNL010000240">
    <property type="protein sequence ID" value="MCX3061758.1"/>
    <property type="molecule type" value="Genomic_DNA"/>
</dbReference>
<organism evidence="2 3">
    <name type="scientific">Streptomyces beihaiensis</name>
    <dbReference type="NCBI Taxonomy" id="2984495"/>
    <lineage>
        <taxon>Bacteria</taxon>
        <taxon>Bacillati</taxon>
        <taxon>Actinomycetota</taxon>
        <taxon>Actinomycetes</taxon>
        <taxon>Kitasatosporales</taxon>
        <taxon>Streptomycetaceae</taxon>
        <taxon>Streptomyces</taxon>
    </lineage>
</organism>
<keyword evidence="1" id="KW-1133">Transmembrane helix</keyword>
<name>A0ABT3TXI6_9ACTN</name>
<dbReference type="RefSeq" id="WP_266601366.1">
    <property type="nucleotide sequence ID" value="NZ_JAPHNL010000240.1"/>
</dbReference>
<keyword evidence="1" id="KW-0472">Membrane</keyword>
<accession>A0ABT3TXI6</accession>